<evidence type="ECO:0000256" key="20">
    <source>
        <dbReference type="ARBA" id="ARBA00049161"/>
    </source>
</evidence>
<dbReference type="STRING" id="643562.Daes_1151"/>
<keyword evidence="13" id="KW-0289">Folate biosynthesis</keyword>
<evidence type="ECO:0000256" key="12">
    <source>
        <dbReference type="ARBA" id="ARBA00022842"/>
    </source>
</evidence>
<keyword evidence="10 21" id="KW-0547">Nucleotide-binding</keyword>
<dbReference type="InterPro" id="IPR036615">
    <property type="entry name" value="Mur_ligase_C_dom_sf"/>
</dbReference>
<evidence type="ECO:0000256" key="11">
    <source>
        <dbReference type="ARBA" id="ARBA00022840"/>
    </source>
</evidence>
<dbReference type="SUPFAM" id="SSF53244">
    <property type="entry name" value="MurD-like peptide ligases, peptide-binding domain"/>
    <property type="match status" value="1"/>
</dbReference>
<evidence type="ECO:0000259" key="22">
    <source>
        <dbReference type="Pfam" id="PF02875"/>
    </source>
</evidence>
<dbReference type="eggNOG" id="COG0285">
    <property type="taxonomic scope" value="Bacteria"/>
</dbReference>
<dbReference type="KEGG" id="das:Daes_1151"/>
<comment type="catalytic activity">
    <reaction evidence="17">
        <text>(6S)-5,6,7,8-tetrahydrofolyl-(gamma-L-Glu)(n) + L-glutamate + ATP = (6S)-5,6,7,8-tetrahydrofolyl-(gamma-L-Glu)(n+1) + ADP + phosphate + H(+)</text>
        <dbReference type="Rhea" id="RHEA:10580"/>
        <dbReference type="Rhea" id="RHEA-COMP:14738"/>
        <dbReference type="Rhea" id="RHEA-COMP:14740"/>
        <dbReference type="ChEBI" id="CHEBI:15378"/>
        <dbReference type="ChEBI" id="CHEBI:29985"/>
        <dbReference type="ChEBI" id="CHEBI:30616"/>
        <dbReference type="ChEBI" id="CHEBI:43474"/>
        <dbReference type="ChEBI" id="CHEBI:141005"/>
        <dbReference type="ChEBI" id="CHEBI:456216"/>
        <dbReference type="EC" id="6.3.2.17"/>
    </reaction>
</comment>
<dbReference type="SUPFAM" id="SSF53623">
    <property type="entry name" value="MurD-like peptide ligases, catalytic domain"/>
    <property type="match status" value="1"/>
</dbReference>
<keyword evidence="11 21" id="KW-0067">ATP-binding</keyword>
<dbReference type="GO" id="GO:0008841">
    <property type="term" value="F:dihydrofolate synthase activity"/>
    <property type="evidence" value="ECO:0007669"/>
    <property type="project" value="UniProtKB-EC"/>
</dbReference>
<evidence type="ECO:0000256" key="9">
    <source>
        <dbReference type="ARBA" id="ARBA00022723"/>
    </source>
</evidence>
<keyword evidence="9" id="KW-0479">Metal-binding</keyword>
<keyword evidence="12" id="KW-0460">Magnesium</keyword>
<feature type="domain" description="Mur ligase C-terminal" evidence="22">
    <location>
        <begin position="274"/>
        <end position="392"/>
    </location>
</feature>
<evidence type="ECO:0000313" key="23">
    <source>
        <dbReference type="EMBL" id="ADU62166.1"/>
    </source>
</evidence>
<comment type="catalytic activity">
    <reaction evidence="18">
        <text>10-formyltetrahydrofolyl-(gamma-L-Glu)(n) + L-glutamate + ATP = 10-formyltetrahydrofolyl-(gamma-L-Glu)(n+1) + ADP + phosphate + H(+)</text>
        <dbReference type="Rhea" id="RHEA:51904"/>
        <dbReference type="Rhea" id="RHEA-COMP:13088"/>
        <dbReference type="Rhea" id="RHEA-COMP:14300"/>
        <dbReference type="ChEBI" id="CHEBI:15378"/>
        <dbReference type="ChEBI" id="CHEBI:29985"/>
        <dbReference type="ChEBI" id="CHEBI:30616"/>
        <dbReference type="ChEBI" id="CHEBI:43474"/>
        <dbReference type="ChEBI" id="CHEBI:134413"/>
        <dbReference type="ChEBI" id="CHEBI:456216"/>
        <dbReference type="EC" id="6.3.2.17"/>
    </reaction>
</comment>
<comment type="catalytic activity">
    <reaction evidence="19">
        <text>(6R)-5,10-methylenetetrahydrofolyl-(gamma-L-Glu)(n) + L-glutamate + ATP = (6R)-5,10-methylenetetrahydrofolyl-(gamma-L-Glu)(n+1) + ADP + phosphate + H(+)</text>
        <dbReference type="Rhea" id="RHEA:51912"/>
        <dbReference type="Rhea" id="RHEA-COMP:13257"/>
        <dbReference type="Rhea" id="RHEA-COMP:13258"/>
        <dbReference type="ChEBI" id="CHEBI:15378"/>
        <dbReference type="ChEBI" id="CHEBI:29985"/>
        <dbReference type="ChEBI" id="CHEBI:30616"/>
        <dbReference type="ChEBI" id="CHEBI:43474"/>
        <dbReference type="ChEBI" id="CHEBI:136572"/>
        <dbReference type="ChEBI" id="CHEBI:456216"/>
        <dbReference type="EC" id="6.3.2.17"/>
    </reaction>
</comment>
<sequence length="409" mass="43488">MEPLKDYAALLSYMDRLGLFHMDLGLGRMEAFWAARGMPRIPVVHVVGTNGKGSTSTFFCSIARTHGIKAGLFTSPHFVSPRERVQVNRALLGREEWLDLANEVLATTGGEVLTYFEFQTCLSMLAFERKGVDIAVMEAGLGGRFDATTVFSPRLTLFTPIAMDHEKILGPTLAAIARDKAGAIHPGSLAVTGVQSAEAMVELRNRAEAVGARLMYASDMADPVDDVRLGLGGPHQRENARLALAGWRVFAAVADIRSEAAAERFGLESAFIPGRLQRVTLGGRSLVLDGAHNEHALAALGKALPAEGVRPATVIFACLADKDTSAMLPLVRGLTDGPIFVPGMDNERAGDAAALASALGWNARPTATLADALEAAFAACAGADGPVLVCGSLYLLGEFYTMHPEFLIK</sequence>
<dbReference type="InterPro" id="IPR036565">
    <property type="entry name" value="Mur-like_cat_sf"/>
</dbReference>
<dbReference type="Pfam" id="PF02875">
    <property type="entry name" value="Mur_ligase_C"/>
    <property type="match status" value="1"/>
</dbReference>
<evidence type="ECO:0000256" key="10">
    <source>
        <dbReference type="ARBA" id="ARBA00022741"/>
    </source>
</evidence>
<dbReference type="Proteomes" id="UP000002191">
    <property type="component" value="Chromosome"/>
</dbReference>
<evidence type="ECO:0000256" key="13">
    <source>
        <dbReference type="ARBA" id="ARBA00022909"/>
    </source>
</evidence>
<organism evidence="23 24">
    <name type="scientific">Pseudodesulfovibrio aespoeensis (strain ATCC 700646 / DSM 10631 / Aspo-2)</name>
    <name type="common">Desulfovibrio aespoeensis</name>
    <dbReference type="NCBI Taxonomy" id="643562"/>
    <lineage>
        <taxon>Bacteria</taxon>
        <taxon>Pseudomonadati</taxon>
        <taxon>Thermodesulfobacteriota</taxon>
        <taxon>Desulfovibrionia</taxon>
        <taxon>Desulfovibrionales</taxon>
        <taxon>Desulfovibrionaceae</taxon>
    </lineage>
</organism>
<dbReference type="Gene3D" id="3.90.190.20">
    <property type="entry name" value="Mur ligase, C-terminal domain"/>
    <property type="match status" value="1"/>
</dbReference>
<evidence type="ECO:0000256" key="4">
    <source>
        <dbReference type="ARBA" id="ARBA00008276"/>
    </source>
</evidence>
<evidence type="ECO:0000256" key="16">
    <source>
        <dbReference type="ARBA" id="ARBA00032510"/>
    </source>
</evidence>
<dbReference type="HOGENOM" id="CLU_015869_1_1_7"/>
<accession>E6VTI9</accession>
<dbReference type="PIRSF" id="PIRSF001563">
    <property type="entry name" value="Folylpolyglu_synth"/>
    <property type="match status" value="1"/>
</dbReference>
<evidence type="ECO:0000256" key="1">
    <source>
        <dbReference type="ARBA" id="ARBA00002714"/>
    </source>
</evidence>
<comment type="similarity">
    <text evidence="4 21">Belongs to the folylpolyglutamate synthase family.</text>
</comment>
<dbReference type="AlphaFoldDB" id="E6VTI9"/>
<name>E6VTI9_PSEA9</name>
<reference evidence="23 24" key="2">
    <citation type="journal article" date="2014" name="Genome Announc.">
        <title>Complete Genome Sequence of the Subsurface, Mesophilic Sulfate-Reducing Bacterium Desulfovibrio aespoeensis Aspo-2.</title>
        <authorList>
            <person name="Pedersen K."/>
            <person name="Bengtsson A."/>
            <person name="Edlund J."/>
            <person name="Rabe L."/>
            <person name="Hazen T."/>
            <person name="Chakraborty R."/>
            <person name="Goodwin L."/>
            <person name="Shapiro N."/>
        </authorList>
    </citation>
    <scope>NUCLEOTIDE SEQUENCE [LARGE SCALE GENOMIC DNA]</scope>
    <source>
        <strain evidence="24">ATCC 700646 / DSM 10631 / Aspo-2</strain>
    </source>
</reference>
<dbReference type="GO" id="GO:0004326">
    <property type="term" value="F:tetrahydrofolylpolyglutamate synthase activity"/>
    <property type="evidence" value="ECO:0007669"/>
    <property type="project" value="UniProtKB-EC"/>
</dbReference>
<dbReference type="NCBIfam" id="TIGR01499">
    <property type="entry name" value="folC"/>
    <property type="match status" value="1"/>
</dbReference>
<dbReference type="EC" id="6.3.2.12" evidence="5"/>
<evidence type="ECO:0000256" key="19">
    <source>
        <dbReference type="ARBA" id="ARBA00049035"/>
    </source>
</evidence>
<evidence type="ECO:0000256" key="6">
    <source>
        <dbReference type="ARBA" id="ARBA00013025"/>
    </source>
</evidence>
<keyword evidence="8 21" id="KW-0436">Ligase</keyword>
<dbReference type="GO" id="GO:0046872">
    <property type="term" value="F:metal ion binding"/>
    <property type="evidence" value="ECO:0007669"/>
    <property type="project" value="UniProtKB-KW"/>
</dbReference>
<evidence type="ECO:0000256" key="8">
    <source>
        <dbReference type="ARBA" id="ARBA00022598"/>
    </source>
</evidence>
<evidence type="ECO:0000313" key="24">
    <source>
        <dbReference type="Proteomes" id="UP000002191"/>
    </source>
</evidence>
<evidence type="ECO:0000256" key="7">
    <source>
        <dbReference type="ARBA" id="ARBA00019357"/>
    </source>
</evidence>
<evidence type="ECO:0000256" key="21">
    <source>
        <dbReference type="PIRNR" id="PIRNR001563"/>
    </source>
</evidence>
<proteinExistence type="inferred from homology"/>
<dbReference type="GO" id="GO:0005524">
    <property type="term" value="F:ATP binding"/>
    <property type="evidence" value="ECO:0007669"/>
    <property type="project" value="UniProtKB-KW"/>
</dbReference>
<dbReference type="InterPro" id="IPR004101">
    <property type="entry name" value="Mur_ligase_C"/>
</dbReference>
<evidence type="ECO:0000256" key="15">
    <source>
        <dbReference type="ARBA" id="ARBA00030592"/>
    </source>
</evidence>
<comment type="pathway">
    <text evidence="3">Cofactor biosynthesis; tetrahydrofolylpolyglutamate biosynthesis.</text>
</comment>
<evidence type="ECO:0000256" key="5">
    <source>
        <dbReference type="ARBA" id="ARBA00013023"/>
    </source>
</evidence>
<dbReference type="GO" id="GO:0005737">
    <property type="term" value="C:cytoplasm"/>
    <property type="evidence" value="ECO:0007669"/>
    <property type="project" value="TreeGrafter"/>
</dbReference>
<comment type="function">
    <text evidence="1">Functions in two distinct reactions of the de novo folate biosynthetic pathway. Catalyzes the addition of a glutamate residue to dihydropteroate (7,8-dihydropteroate or H2Pte) to form dihydrofolate (7,8-dihydrofolate monoglutamate or H2Pte-Glu). Also catalyzes successive additions of L-glutamate to tetrahydrofolate or 10-formyltetrahydrofolate or 5,10-methylenetetrahydrofolate, leading to folylpolyglutamate derivatives.</text>
</comment>
<dbReference type="Gene3D" id="3.40.1190.10">
    <property type="entry name" value="Mur-like, catalytic domain"/>
    <property type="match status" value="1"/>
</dbReference>
<protein>
    <recommendedName>
        <fullName evidence="7">Dihydrofolate synthase/folylpolyglutamate synthase</fullName>
        <ecNumber evidence="5">6.3.2.12</ecNumber>
        <ecNumber evidence="6">6.3.2.17</ecNumber>
    </recommendedName>
    <alternativeName>
        <fullName evidence="16">Folylpoly-gamma-glutamate synthetase-dihydrofolate synthetase</fullName>
    </alternativeName>
    <alternativeName>
        <fullName evidence="14">Folylpolyglutamate synthetase</fullName>
    </alternativeName>
    <alternativeName>
        <fullName evidence="15">Tetrahydrofolylpolyglutamate synthase</fullName>
    </alternativeName>
</protein>
<dbReference type="RefSeq" id="WP_013514097.1">
    <property type="nucleotide sequence ID" value="NC_014844.1"/>
</dbReference>
<keyword evidence="24" id="KW-1185">Reference proteome</keyword>
<dbReference type="GO" id="GO:0046656">
    <property type="term" value="P:folic acid biosynthetic process"/>
    <property type="evidence" value="ECO:0007669"/>
    <property type="project" value="UniProtKB-KW"/>
</dbReference>
<evidence type="ECO:0000256" key="18">
    <source>
        <dbReference type="ARBA" id="ARBA00047808"/>
    </source>
</evidence>
<dbReference type="PANTHER" id="PTHR11136:SF0">
    <property type="entry name" value="DIHYDROFOLATE SYNTHETASE-RELATED"/>
    <property type="match status" value="1"/>
</dbReference>
<dbReference type="PANTHER" id="PTHR11136">
    <property type="entry name" value="FOLYLPOLYGLUTAMATE SYNTHASE-RELATED"/>
    <property type="match status" value="1"/>
</dbReference>
<gene>
    <name evidence="23" type="ordered locus">Daes_1151</name>
</gene>
<evidence type="ECO:0000256" key="14">
    <source>
        <dbReference type="ARBA" id="ARBA00030048"/>
    </source>
</evidence>
<evidence type="ECO:0000256" key="2">
    <source>
        <dbReference type="ARBA" id="ARBA00004799"/>
    </source>
</evidence>
<comment type="catalytic activity">
    <reaction evidence="20">
        <text>7,8-dihydropteroate + L-glutamate + ATP = 7,8-dihydrofolate + ADP + phosphate + H(+)</text>
        <dbReference type="Rhea" id="RHEA:23584"/>
        <dbReference type="ChEBI" id="CHEBI:15378"/>
        <dbReference type="ChEBI" id="CHEBI:17839"/>
        <dbReference type="ChEBI" id="CHEBI:29985"/>
        <dbReference type="ChEBI" id="CHEBI:30616"/>
        <dbReference type="ChEBI" id="CHEBI:43474"/>
        <dbReference type="ChEBI" id="CHEBI:57451"/>
        <dbReference type="ChEBI" id="CHEBI:456216"/>
        <dbReference type="EC" id="6.3.2.12"/>
    </reaction>
</comment>
<reference evidence="24" key="1">
    <citation type="submission" date="2010-12" db="EMBL/GenBank/DDBJ databases">
        <title>Complete sequence of Desulfovibrio aespoeensis Aspo-2.</title>
        <authorList>
            <consortium name="US DOE Joint Genome Institute"/>
            <person name="Lucas S."/>
            <person name="Copeland A."/>
            <person name="Lapidus A."/>
            <person name="Cheng J.-F."/>
            <person name="Goodwin L."/>
            <person name="Pitluck S."/>
            <person name="Chertkov O."/>
            <person name="Misra M."/>
            <person name="Detter J.C."/>
            <person name="Han C."/>
            <person name="Tapia R."/>
            <person name="Land M."/>
            <person name="Hauser L."/>
            <person name="Kyrpides N."/>
            <person name="Ivanova N."/>
            <person name="Ovchinnikova G."/>
            <person name="Pedersen K."/>
            <person name="Jagevall S."/>
            <person name="Hazen T."/>
            <person name="Woyke T."/>
        </authorList>
    </citation>
    <scope>NUCLEOTIDE SEQUENCE [LARGE SCALE GENOMIC DNA]</scope>
    <source>
        <strain evidence="24">ATCC 700646 / DSM 10631 / Aspo-2</strain>
    </source>
</reference>
<comment type="pathway">
    <text evidence="2">Cofactor biosynthesis; tetrahydrofolate biosynthesis; 7,8-dihydrofolate from 2-amino-4-hydroxy-6-hydroxymethyl-7,8-dihydropteridine diphosphate and 4-aminobenzoate: step 2/2.</text>
</comment>
<dbReference type="InterPro" id="IPR001645">
    <property type="entry name" value="Folylpolyglutamate_synth"/>
</dbReference>
<evidence type="ECO:0000256" key="3">
    <source>
        <dbReference type="ARBA" id="ARBA00005150"/>
    </source>
</evidence>
<dbReference type="EMBL" id="CP002431">
    <property type="protein sequence ID" value="ADU62166.1"/>
    <property type="molecule type" value="Genomic_DNA"/>
</dbReference>
<dbReference type="EC" id="6.3.2.17" evidence="6"/>
<evidence type="ECO:0000256" key="17">
    <source>
        <dbReference type="ARBA" id="ARBA00047493"/>
    </source>
</evidence>